<dbReference type="EMBL" id="RXIC02000331">
    <property type="protein sequence ID" value="KAB1199944.1"/>
    <property type="molecule type" value="Genomic_DNA"/>
</dbReference>
<dbReference type="InterPro" id="IPR021109">
    <property type="entry name" value="Peptidase_aspartic_dom_sf"/>
</dbReference>
<dbReference type="PANTHER" id="PTHR13683:SF826">
    <property type="entry name" value="ASPARTYL PROTEASE FAMILY PROTEIN 1"/>
    <property type="match status" value="1"/>
</dbReference>
<gene>
    <name evidence="1" type="ORF">CJ030_MR0G008862</name>
</gene>
<evidence type="ECO:0000313" key="1">
    <source>
        <dbReference type="EMBL" id="KAB1199944.1"/>
    </source>
</evidence>
<dbReference type="InterPro" id="IPR001461">
    <property type="entry name" value="Aspartic_peptidase_A1"/>
</dbReference>
<evidence type="ECO:0000313" key="2">
    <source>
        <dbReference type="Proteomes" id="UP000516437"/>
    </source>
</evidence>
<accession>A0A6A1UHB7</accession>
<dbReference type="Gene3D" id="2.40.70.10">
    <property type="entry name" value="Acid Proteases"/>
    <property type="match status" value="1"/>
</dbReference>
<dbReference type="AlphaFoldDB" id="A0A6A1UHB7"/>
<dbReference type="GO" id="GO:0004190">
    <property type="term" value="F:aspartic-type endopeptidase activity"/>
    <property type="evidence" value="ECO:0007669"/>
    <property type="project" value="InterPro"/>
</dbReference>
<name>A0A6A1UHB7_9ROSI</name>
<dbReference type="Proteomes" id="UP000516437">
    <property type="component" value="Unassembled WGS sequence"/>
</dbReference>
<comment type="caution">
    <text evidence="1">The sequence shown here is derived from an EMBL/GenBank/DDBJ whole genome shotgun (WGS) entry which is preliminary data.</text>
</comment>
<dbReference type="SUPFAM" id="SSF50630">
    <property type="entry name" value="Acid proteases"/>
    <property type="match status" value="1"/>
</dbReference>
<organism evidence="1 2">
    <name type="scientific">Morella rubra</name>
    <name type="common">Chinese bayberry</name>
    <dbReference type="NCBI Taxonomy" id="262757"/>
    <lineage>
        <taxon>Eukaryota</taxon>
        <taxon>Viridiplantae</taxon>
        <taxon>Streptophyta</taxon>
        <taxon>Embryophyta</taxon>
        <taxon>Tracheophyta</taxon>
        <taxon>Spermatophyta</taxon>
        <taxon>Magnoliopsida</taxon>
        <taxon>eudicotyledons</taxon>
        <taxon>Gunneridae</taxon>
        <taxon>Pentapetalae</taxon>
        <taxon>rosids</taxon>
        <taxon>fabids</taxon>
        <taxon>Fagales</taxon>
        <taxon>Myricaceae</taxon>
        <taxon>Morella</taxon>
    </lineage>
</organism>
<dbReference type="PANTHER" id="PTHR13683">
    <property type="entry name" value="ASPARTYL PROTEASES"/>
    <property type="match status" value="1"/>
</dbReference>
<sequence length="138" mass="15084">MGLEYFMDKRSVPSVPNTLARNRLASNSFSMCFGPDGAGRISFGNKGSSDQRETPFTIGQDPSPGAYNISITHITLGNNTSSDQQEFSAMFDSFAAITHLTQATYDFISQSTETSYQCLGILRSATNLNIIGREYICL</sequence>
<protein>
    <submittedName>
        <fullName evidence="1">Aspartic proteinase-like protein 1</fullName>
    </submittedName>
</protein>
<dbReference type="OrthoDB" id="2747330at2759"/>
<keyword evidence="2" id="KW-1185">Reference proteome</keyword>
<dbReference type="GO" id="GO:0006508">
    <property type="term" value="P:proteolysis"/>
    <property type="evidence" value="ECO:0007669"/>
    <property type="project" value="InterPro"/>
</dbReference>
<proteinExistence type="predicted"/>
<reference evidence="1 2" key="1">
    <citation type="journal article" date="2019" name="Plant Biotechnol. J.">
        <title>The red bayberry genome and genetic basis of sex determination.</title>
        <authorList>
            <person name="Jia H.M."/>
            <person name="Jia H.J."/>
            <person name="Cai Q.L."/>
            <person name="Wang Y."/>
            <person name="Zhao H.B."/>
            <person name="Yang W.F."/>
            <person name="Wang G.Y."/>
            <person name="Li Y.H."/>
            <person name="Zhan D.L."/>
            <person name="Shen Y.T."/>
            <person name="Niu Q.F."/>
            <person name="Chang L."/>
            <person name="Qiu J."/>
            <person name="Zhao L."/>
            <person name="Xie H.B."/>
            <person name="Fu W.Y."/>
            <person name="Jin J."/>
            <person name="Li X.W."/>
            <person name="Jiao Y."/>
            <person name="Zhou C.C."/>
            <person name="Tu T."/>
            <person name="Chai C.Y."/>
            <person name="Gao J.L."/>
            <person name="Fan L.J."/>
            <person name="van de Weg E."/>
            <person name="Wang J.Y."/>
            <person name="Gao Z.S."/>
        </authorList>
    </citation>
    <scope>NUCLEOTIDE SEQUENCE [LARGE SCALE GENOMIC DNA]</scope>
    <source>
        <tissue evidence="1">Leaves</tissue>
    </source>
</reference>